<dbReference type="InParanoid" id="A0A5J5F8W9"/>
<dbReference type="Proteomes" id="UP000326924">
    <property type="component" value="Unassembled WGS sequence"/>
</dbReference>
<evidence type="ECO:0000256" key="1">
    <source>
        <dbReference type="SAM" id="MobiDB-lite"/>
    </source>
</evidence>
<reference evidence="2 3" key="1">
    <citation type="submission" date="2019-09" db="EMBL/GenBank/DDBJ databases">
        <title>Draft genome of the ectomycorrhizal ascomycete Sphaerosporella brunnea.</title>
        <authorList>
            <consortium name="DOE Joint Genome Institute"/>
            <person name="Benucci G.M."/>
            <person name="Marozzi G."/>
            <person name="Antonielli L."/>
            <person name="Sanchez S."/>
            <person name="Marco P."/>
            <person name="Wang X."/>
            <person name="Falini L.B."/>
            <person name="Barry K."/>
            <person name="Haridas S."/>
            <person name="Lipzen A."/>
            <person name="Labutti K."/>
            <person name="Grigoriev I.V."/>
            <person name="Murat C."/>
            <person name="Martin F."/>
            <person name="Albertini E."/>
            <person name="Donnini D."/>
            <person name="Bonito G."/>
        </authorList>
    </citation>
    <scope>NUCLEOTIDE SEQUENCE [LARGE SCALE GENOMIC DNA]</scope>
    <source>
        <strain evidence="2 3">Sb_GMNB300</strain>
    </source>
</reference>
<protein>
    <submittedName>
        <fullName evidence="2">Uncharacterized protein</fullName>
    </submittedName>
</protein>
<feature type="compositionally biased region" description="Low complexity" evidence="1">
    <location>
        <begin position="59"/>
        <end position="68"/>
    </location>
</feature>
<accession>A0A5J5F8W9</accession>
<feature type="compositionally biased region" description="Basic and acidic residues" evidence="1">
    <location>
        <begin position="83"/>
        <end position="103"/>
    </location>
</feature>
<organism evidence="2 3">
    <name type="scientific">Sphaerosporella brunnea</name>
    <dbReference type="NCBI Taxonomy" id="1250544"/>
    <lineage>
        <taxon>Eukaryota</taxon>
        <taxon>Fungi</taxon>
        <taxon>Dikarya</taxon>
        <taxon>Ascomycota</taxon>
        <taxon>Pezizomycotina</taxon>
        <taxon>Pezizomycetes</taxon>
        <taxon>Pezizales</taxon>
        <taxon>Pyronemataceae</taxon>
        <taxon>Sphaerosporella</taxon>
    </lineage>
</organism>
<evidence type="ECO:0000313" key="3">
    <source>
        <dbReference type="Proteomes" id="UP000326924"/>
    </source>
</evidence>
<name>A0A5J5F8W9_9PEZI</name>
<evidence type="ECO:0000313" key="2">
    <source>
        <dbReference type="EMBL" id="KAA8913385.1"/>
    </source>
</evidence>
<proteinExistence type="predicted"/>
<comment type="caution">
    <text evidence="2">The sequence shown here is derived from an EMBL/GenBank/DDBJ whole genome shotgun (WGS) entry which is preliminary data.</text>
</comment>
<gene>
    <name evidence="2" type="ORF">FN846DRAFT_130289</name>
</gene>
<dbReference type="AlphaFoldDB" id="A0A5J5F8W9"/>
<sequence length="248" mass="27831">MKFKKKTKKESNKWKENKKKHTVCVTISNSPRKEKKRKKIQCQVDSEQQKKRKKVSYIAASKQRAQQSKAKKKRIWYTEVEEESKSNKKTDSKSSTTNHDKSTRLPSSSISSTVLTSSFVSLAISNASPASFDLNSFSTLISPLSSIAVCIPSIRSLHPARLVTIQSPLSLSFPLRSFFIAVSVDSSTLSTTLEILSICVDSCGTAWSDLMLSSSDWMLSTMSLVWFSRKSYTEAVNVSRHSLRSEDQ</sequence>
<keyword evidence="3" id="KW-1185">Reference proteome</keyword>
<feature type="region of interest" description="Disordered" evidence="1">
    <location>
        <begin position="1"/>
        <end position="108"/>
    </location>
</feature>
<dbReference type="EMBL" id="VXIS01000015">
    <property type="protein sequence ID" value="KAA8913385.1"/>
    <property type="molecule type" value="Genomic_DNA"/>
</dbReference>